<name>A0ABD2MR02_9CUCU</name>
<reference evidence="2 3" key="1">
    <citation type="journal article" date="2021" name="BMC Biol.">
        <title>Horizontally acquired antibacterial genes associated with adaptive radiation of ladybird beetles.</title>
        <authorList>
            <person name="Li H.S."/>
            <person name="Tang X.F."/>
            <person name="Huang Y.H."/>
            <person name="Xu Z.Y."/>
            <person name="Chen M.L."/>
            <person name="Du X.Y."/>
            <person name="Qiu B.Y."/>
            <person name="Chen P.T."/>
            <person name="Zhang W."/>
            <person name="Slipinski A."/>
            <person name="Escalona H.E."/>
            <person name="Waterhouse R.M."/>
            <person name="Zwick A."/>
            <person name="Pang H."/>
        </authorList>
    </citation>
    <scope>NUCLEOTIDE SEQUENCE [LARGE SCALE GENOMIC DNA]</scope>
    <source>
        <strain evidence="2">SYSU2018</strain>
    </source>
</reference>
<gene>
    <name evidence="2" type="ORF">HHI36_007824</name>
</gene>
<dbReference type="AlphaFoldDB" id="A0ABD2MR02"/>
<sequence>EESAGAKSEKKSTGQLPGRSAGEKRGWRVREESTEEKGGWKLGDEIVGGVLKKKRSAGRKSRMNERGKVRVEILRAKFGRNIS</sequence>
<comment type="caution">
    <text evidence="2">The sequence shown here is derived from an EMBL/GenBank/DDBJ whole genome shotgun (WGS) entry which is preliminary data.</text>
</comment>
<evidence type="ECO:0000256" key="1">
    <source>
        <dbReference type="SAM" id="MobiDB-lite"/>
    </source>
</evidence>
<accession>A0ABD2MR02</accession>
<dbReference type="Proteomes" id="UP001516400">
    <property type="component" value="Unassembled WGS sequence"/>
</dbReference>
<feature type="non-terminal residue" evidence="2">
    <location>
        <position position="1"/>
    </location>
</feature>
<organism evidence="2 3">
    <name type="scientific">Cryptolaemus montrouzieri</name>
    <dbReference type="NCBI Taxonomy" id="559131"/>
    <lineage>
        <taxon>Eukaryota</taxon>
        <taxon>Metazoa</taxon>
        <taxon>Ecdysozoa</taxon>
        <taxon>Arthropoda</taxon>
        <taxon>Hexapoda</taxon>
        <taxon>Insecta</taxon>
        <taxon>Pterygota</taxon>
        <taxon>Neoptera</taxon>
        <taxon>Endopterygota</taxon>
        <taxon>Coleoptera</taxon>
        <taxon>Polyphaga</taxon>
        <taxon>Cucujiformia</taxon>
        <taxon>Coccinelloidea</taxon>
        <taxon>Coccinellidae</taxon>
        <taxon>Scymninae</taxon>
        <taxon>Scymnini</taxon>
        <taxon>Cryptolaemus</taxon>
    </lineage>
</organism>
<protein>
    <submittedName>
        <fullName evidence="2">Uncharacterized protein</fullName>
    </submittedName>
</protein>
<evidence type="ECO:0000313" key="2">
    <source>
        <dbReference type="EMBL" id="KAL3268722.1"/>
    </source>
</evidence>
<dbReference type="EMBL" id="JABFTP020000021">
    <property type="protein sequence ID" value="KAL3268722.1"/>
    <property type="molecule type" value="Genomic_DNA"/>
</dbReference>
<feature type="region of interest" description="Disordered" evidence="1">
    <location>
        <begin position="1"/>
        <end position="37"/>
    </location>
</feature>
<evidence type="ECO:0000313" key="3">
    <source>
        <dbReference type="Proteomes" id="UP001516400"/>
    </source>
</evidence>
<keyword evidence="3" id="KW-1185">Reference proteome</keyword>
<feature type="compositionally biased region" description="Basic and acidic residues" evidence="1">
    <location>
        <begin position="21"/>
        <end position="37"/>
    </location>
</feature>
<proteinExistence type="predicted"/>